<sequence>MLAADLHGSCAETVLGEDARHRGACVEQEHRQVLAIGLAHAGFGNTNANAIDRQQISGDGSGKIHGHFCMFLEK</sequence>
<evidence type="ECO:0000313" key="1">
    <source>
        <dbReference type="EMBL" id="MPM88602.1"/>
    </source>
</evidence>
<reference evidence="1" key="1">
    <citation type="submission" date="2019-08" db="EMBL/GenBank/DDBJ databases">
        <authorList>
            <person name="Kucharzyk K."/>
            <person name="Murdoch R.W."/>
            <person name="Higgins S."/>
            <person name="Loffler F."/>
        </authorList>
    </citation>
    <scope>NUCLEOTIDE SEQUENCE</scope>
</reference>
<protein>
    <submittedName>
        <fullName evidence="1">Uncharacterized protein</fullName>
    </submittedName>
</protein>
<comment type="caution">
    <text evidence="1">The sequence shown here is derived from an EMBL/GenBank/DDBJ whole genome shotgun (WGS) entry which is preliminary data.</text>
</comment>
<proteinExistence type="predicted"/>
<name>A0A645DJ42_9ZZZZ</name>
<accession>A0A645DJ42</accession>
<dbReference type="EMBL" id="VSSQ01036191">
    <property type="protein sequence ID" value="MPM88602.1"/>
    <property type="molecule type" value="Genomic_DNA"/>
</dbReference>
<organism evidence="1">
    <name type="scientific">bioreactor metagenome</name>
    <dbReference type="NCBI Taxonomy" id="1076179"/>
    <lineage>
        <taxon>unclassified sequences</taxon>
        <taxon>metagenomes</taxon>
        <taxon>ecological metagenomes</taxon>
    </lineage>
</organism>
<dbReference type="AlphaFoldDB" id="A0A645DJ42"/>
<gene>
    <name evidence="1" type="ORF">SDC9_135706</name>
</gene>